<evidence type="ECO:0000313" key="7">
    <source>
        <dbReference type="Proteomes" id="UP000469890"/>
    </source>
</evidence>
<dbReference type="AlphaFoldDB" id="A0A8H4B6X5"/>
<dbReference type="Proteomes" id="UP000469890">
    <property type="component" value="Unassembled WGS sequence"/>
</dbReference>
<keyword evidence="3" id="KW-0378">Hydrolase</keyword>
<dbReference type="GO" id="GO:0005737">
    <property type="term" value="C:cytoplasm"/>
    <property type="evidence" value="ECO:0007669"/>
    <property type="project" value="UniProtKB-SubCell"/>
</dbReference>
<dbReference type="GO" id="GO:0016787">
    <property type="term" value="F:hydrolase activity"/>
    <property type="evidence" value="ECO:0007669"/>
    <property type="project" value="UniProtKB-KW"/>
</dbReference>
<comment type="subcellular location">
    <subcellularLocation>
        <location evidence="1">Cytoplasm</location>
    </subcellularLocation>
</comment>
<dbReference type="EMBL" id="JAAECE010000012">
    <property type="protein sequence ID" value="KAF1796536.1"/>
    <property type="molecule type" value="Genomic_DNA"/>
</dbReference>
<comment type="caution">
    <text evidence="6">The sequence shown here is derived from an EMBL/GenBank/DDBJ whole genome shotgun (WGS) entry which is preliminary data.</text>
</comment>
<keyword evidence="4" id="KW-0648">Protein biosynthesis</keyword>
<name>A0A8H4B6X5_MUCCL</name>
<gene>
    <name evidence="6" type="ORF">FB192DRAFT_1404960</name>
</gene>
<dbReference type="Pfam" id="PF08938">
    <property type="entry name" value="HBS1_N"/>
    <property type="match status" value="1"/>
</dbReference>
<organism evidence="6 7">
    <name type="scientific">Mucor circinelloides f. lusitanicus</name>
    <name type="common">Mucor racemosus var. lusitanicus</name>
    <dbReference type="NCBI Taxonomy" id="29924"/>
    <lineage>
        <taxon>Eukaryota</taxon>
        <taxon>Fungi</taxon>
        <taxon>Fungi incertae sedis</taxon>
        <taxon>Mucoromycota</taxon>
        <taxon>Mucoromycotina</taxon>
        <taxon>Mucoromycetes</taxon>
        <taxon>Mucorales</taxon>
        <taxon>Mucorineae</taxon>
        <taxon>Mucoraceae</taxon>
        <taxon>Mucor</taxon>
    </lineage>
</organism>
<evidence type="ECO:0000256" key="4">
    <source>
        <dbReference type="ARBA" id="ARBA00022917"/>
    </source>
</evidence>
<reference evidence="6 7" key="1">
    <citation type="submission" date="2019-09" db="EMBL/GenBank/DDBJ databases">
        <authorList>
            <consortium name="DOE Joint Genome Institute"/>
            <person name="Mondo S.J."/>
            <person name="Navarro-Mendoza M.I."/>
            <person name="Perez-Arques C."/>
            <person name="Panchal S."/>
            <person name="Nicolas F.E."/>
            <person name="Ganguly P."/>
            <person name="Pangilinan J."/>
            <person name="Grigoriev I."/>
            <person name="Heitman J."/>
            <person name="Sanya K."/>
            <person name="Garre V."/>
        </authorList>
    </citation>
    <scope>NUCLEOTIDE SEQUENCE [LARGE SCALE GENOMIC DNA]</scope>
    <source>
        <strain evidence="6 7">MU402</strain>
    </source>
</reference>
<dbReference type="GO" id="GO:0006412">
    <property type="term" value="P:translation"/>
    <property type="evidence" value="ECO:0007669"/>
    <property type="project" value="UniProtKB-KW"/>
</dbReference>
<keyword evidence="2" id="KW-0963">Cytoplasm</keyword>
<evidence type="ECO:0000256" key="2">
    <source>
        <dbReference type="ARBA" id="ARBA00022490"/>
    </source>
</evidence>
<dbReference type="InterPro" id="IPR015033">
    <property type="entry name" value="HBS1-like_N"/>
</dbReference>
<evidence type="ECO:0000256" key="1">
    <source>
        <dbReference type="ARBA" id="ARBA00004496"/>
    </source>
</evidence>
<accession>A0A8H4B6X5</accession>
<feature type="domain" description="HBS1-like protein N-terminal" evidence="5">
    <location>
        <begin position="13"/>
        <end position="87"/>
    </location>
</feature>
<sequence>MSRHRAVRNLDIDDILDEDEYESEYDENQLDETEISNEDLDKLEDGLAYVYSVIGEDTILTASEIKEALWYYYFDREETINWALGKVSRGQRKDGND</sequence>
<protein>
    <recommendedName>
        <fullName evidence="5">HBS1-like protein N-terminal domain-containing protein</fullName>
    </recommendedName>
</protein>
<evidence type="ECO:0000256" key="3">
    <source>
        <dbReference type="ARBA" id="ARBA00022801"/>
    </source>
</evidence>
<proteinExistence type="predicted"/>
<evidence type="ECO:0000259" key="5">
    <source>
        <dbReference type="Pfam" id="PF08938"/>
    </source>
</evidence>
<evidence type="ECO:0000313" key="6">
    <source>
        <dbReference type="EMBL" id="KAF1796536.1"/>
    </source>
</evidence>